<dbReference type="PANTHER" id="PTHR43044">
    <property type="match status" value="1"/>
</dbReference>
<evidence type="ECO:0000256" key="4">
    <source>
        <dbReference type="ARBA" id="ARBA00022692"/>
    </source>
</evidence>
<feature type="transmembrane region" description="Helical" evidence="7">
    <location>
        <begin position="81"/>
        <end position="101"/>
    </location>
</feature>
<feature type="transmembrane region" description="Helical" evidence="7">
    <location>
        <begin position="220"/>
        <end position="239"/>
    </location>
</feature>
<feature type="transmembrane region" description="Helical" evidence="7">
    <location>
        <begin position="407"/>
        <end position="428"/>
    </location>
</feature>
<dbReference type="PANTHER" id="PTHR43044:SF2">
    <property type="entry name" value="POLYSULPHIDE REDUCTASE NRFD"/>
    <property type="match status" value="1"/>
</dbReference>
<evidence type="ECO:0000256" key="7">
    <source>
        <dbReference type="SAM" id="Phobius"/>
    </source>
</evidence>
<evidence type="ECO:0000256" key="6">
    <source>
        <dbReference type="ARBA" id="ARBA00023136"/>
    </source>
</evidence>
<feature type="transmembrane region" description="Helical" evidence="7">
    <location>
        <begin position="259"/>
        <end position="279"/>
    </location>
</feature>
<keyword evidence="3" id="KW-1003">Cell membrane</keyword>
<comment type="subcellular location">
    <subcellularLocation>
        <location evidence="1">Cell membrane</location>
        <topology evidence="1">Multi-pass membrane protein</topology>
    </subcellularLocation>
</comment>
<dbReference type="AlphaFoldDB" id="A0A7V2ZK99"/>
<dbReference type="InterPro" id="IPR005614">
    <property type="entry name" value="NrfD-like"/>
</dbReference>
<reference evidence="8" key="1">
    <citation type="journal article" date="2020" name="mSystems">
        <title>Genome- and Community-Level Interaction Insights into Carbon Utilization and Element Cycling Functions of Hydrothermarchaeota in Hydrothermal Sediment.</title>
        <authorList>
            <person name="Zhou Z."/>
            <person name="Liu Y."/>
            <person name="Xu W."/>
            <person name="Pan J."/>
            <person name="Luo Z.H."/>
            <person name="Li M."/>
        </authorList>
    </citation>
    <scope>NUCLEOTIDE SEQUENCE [LARGE SCALE GENOMIC DNA]</scope>
    <source>
        <strain evidence="8">SpSt-479</strain>
    </source>
</reference>
<evidence type="ECO:0000256" key="1">
    <source>
        <dbReference type="ARBA" id="ARBA00004651"/>
    </source>
</evidence>
<feature type="transmembrane region" description="Helical" evidence="7">
    <location>
        <begin position="37"/>
        <end position="61"/>
    </location>
</feature>
<dbReference type="Pfam" id="PF03916">
    <property type="entry name" value="NrfD"/>
    <property type="match status" value="1"/>
</dbReference>
<evidence type="ECO:0000256" key="3">
    <source>
        <dbReference type="ARBA" id="ARBA00022475"/>
    </source>
</evidence>
<evidence type="ECO:0000313" key="8">
    <source>
        <dbReference type="EMBL" id="HFI91480.1"/>
    </source>
</evidence>
<feature type="transmembrane region" description="Helical" evidence="7">
    <location>
        <begin position="300"/>
        <end position="321"/>
    </location>
</feature>
<sequence>MHIDYSQEAPAVAGRLTLSQIEELVAHPLETRPDKKYFIALSISGSLLLIGAICLGLTFYYGTGLWGINQPIGWAFDIVNFVFWVGIGHAGTLISAILFLLRQKWRTGIARFAEAMTIFAVMCAGLFPAIHTGRPWLDGYLLPYPNQHGLWVNFTSPLLWDVFAVSTYFTVSLVFWYIGLIPDFATLRDRTTSKFKKTIYSIFSLGWRHSSRHWQHYEKAYMLLAGFATPLVLSVHTIVSFDFAVSILPGWHTTIFPPYFVAGAIFSGFAMVVTVLVFVRKIFNLENIITIDHLDKMNKVILATGMMVGYAYAMEFFIAWYSGVQVEQFVFINRAFGPYAWAYWIMVSCNVIFPQLFWFRKFRRSIPVMMIIVILVNVGMWFERFVITVTSLHRDFLPSSWGYFKPTLFDIGILLGSFGLFFTLVILFTKSLPVVSISEVKAVADGAQPTHRGGHHE</sequence>
<comment type="caution">
    <text evidence="8">The sequence shown here is derived from an EMBL/GenBank/DDBJ whole genome shotgun (WGS) entry which is preliminary data.</text>
</comment>
<name>A0A7V2ZK99_9BACT</name>
<accession>A0A7V2ZK99</accession>
<dbReference type="GO" id="GO:0005886">
    <property type="term" value="C:plasma membrane"/>
    <property type="evidence" value="ECO:0007669"/>
    <property type="project" value="UniProtKB-SubCell"/>
</dbReference>
<evidence type="ECO:0000256" key="5">
    <source>
        <dbReference type="ARBA" id="ARBA00022989"/>
    </source>
</evidence>
<protein>
    <submittedName>
        <fullName evidence="8">Hydrogenase</fullName>
    </submittedName>
</protein>
<feature type="transmembrane region" description="Helical" evidence="7">
    <location>
        <begin position="341"/>
        <end position="359"/>
    </location>
</feature>
<gene>
    <name evidence="8" type="ORF">ENS31_08140</name>
</gene>
<comment type="similarity">
    <text evidence="2">Belongs to the NrfD family.</text>
</comment>
<keyword evidence="6 7" id="KW-0472">Membrane</keyword>
<dbReference type="EMBL" id="DSUJ01000008">
    <property type="protein sequence ID" value="HFI91480.1"/>
    <property type="molecule type" value="Genomic_DNA"/>
</dbReference>
<feature type="transmembrane region" description="Helical" evidence="7">
    <location>
        <begin position="113"/>
        <end position="131"/>
    </location>
</feature>
<keyword evidence="4 7" id="KW-0812">Transmembrane</keyword>
<dbReference type="RefSeq" id="WP_304143134.1">
    <property type="nucleotide sequence ID" value="NZ_JAOAIE010000021.1"/>
</dbReference>
<proteinExistence type="inferred from homology"/>
<evidence type="ECO:0000256" key="2">
    <source>
        <dbReference type="ARBA" id="ARBA00008929"/>
    </source>
</evidence>
<feature type="transmembrane region" description="Helical" evidence="7">
    <location>
        <begin position="158"/>
        <end position="180"/>
    </location>
</feature>
<organism evidence="8">
    <name type="scientific">Ignavibacterium album</name>
    <dbReference type="NCBI Taxonomy" id="591197"/>
    <lineage>
        <taxon>Bacteria</taxon>
        <taxon>Pseudomonadati</taxon>
        <taxon>Ignavibacteriota</taxon>
        <taxon>Ignavibacteria</taxon>
        <taxon>Ignavibacteriales</taxon>
        <taxon>Ignavibacteriaceae</taxon>
        <taxon>Ignavibacterium</taxon>
    </lineage>
</organism>
<feature type="transmembrane region" description="Helical" evidence="7">
    <location>
        <begin position="366"/>
        <end position="387"/>
    </location>
</feature>
<keyword evidence="5 7" id="KW-1133">Transmembrane helix</keyword>